<evidence type="ECO:0000313" key="19">
    <source>
        <dbReference type="EMBL" id="CAQ69020.1"/>
    </source>
</evidence>
<dbReference type="KEGG" id="cti:RALTA_A1055"/>
<evidence type="ECO:0000256" key="9">
    <source>
        <dbReference type="ARBA" id="ARBA00022982"/>
    </source>
</evidence>
<dbReference type="GO" id="GO:0005507">
    <property type="term" value="F:copper ion binding"/>
    <property type="evidence" value="ECO:0007669"/>
    <property type="project" value="InterPro"/>
</dbReference>
<keyword evidence="11 15" id="KW-0560">Oxidoreductase</keyword>
<dbReference type="GO" id="GO:0016682">
    <property type="term" value="F:oxidoreductase activity, acting on diphenols and related substances as donors, oxygen as acceptor"/>
    <property type="evidence" value="ECO:0007669"/>
    <property type="project" value="InterPro"/>
</dbReference>
<keyword evidence="9 15" id="KW-0249">Electron transport</keyword>
<accession>B3R3Y8</accession>
<dbReference type="InterPro" id="IPR010514">
    <property type="entry name" value="COX_ARM"/>
</dbReference>
<feature type="transmembrane region" description="Helical" evidence="16">
    <location>
        <begin position="98"/>
        <end position="119"/>
    </location>
</feature>
<proteinExistence type="inferred from homology"/>
<dbReference type="Gene3D" id="2.60.40.420">
    <property type="entry name" value="Cupredoxins - blue copper proteins"/>
    <property type="match status" value="1"/>
</dbReference>
<dbReference type="InterPro" id="IPR008972">
    <property type="entry name" value="Cupredoxin"/>
</dbReference>
<evidence type="ECO:0000256" key="1">
    <source>
        <dbReference type="ARBA" id="ARBA00004418"/>
    </source>
</evidence>
<dbReference type="Pfam" id="PF06481">
    <property type="entry name" value="COX_ARM"/>
    <property type="match status" value="1"/>
</dbReference>
<dbReference type="Proteomes" id="UP000001692">
    <property type="component" value="Chromosome 1"/>
</dbReference>
<feature type="domain" description="Cytochrome oxidase subunit II copper A binding" evidence="17">
    <location>
        <begin position="135"/>
        <end position="247"/>
    </location>
</feature>
<evidence type="ECO:0000256" key="8">
    <source>
        <dbReference type="ARBA" id="ARBA00022729"/>
    </source>
</evidence>
<dbReference type="Pfam" id="PF00116">
    <property type="entry name" value="COX2"/>
    <property type="match status" value="1"/>
</dbReference>
<evidence type="ECO:0000256" key="13">
    <source>
        <dbReference type="ARBA" id="ARBA00023139"/>
    </source>
</evidence>
<evidence type="ECO:0000256" key="7">
    <source>
        <dbReference type="ARBA" id="ARBA00022692"/>
    </source>
</evidence>
<dbReference type="InterPro" id="IPR002429">
    <property type="entry name" value="CcO_II-like_C"/>
</dbReference>
<evidence type="ECO:0000256" key="6">
    <source>
        <dbReference type="ARBA" id="ARBA00022660"/>
    </source>
</evidence>
<dbReference type="PANTHER" id="PTHR22888:SF18">
    <property type="entry name" value="CYTOCHROME BO(3) UBIQUINOL OXIDASE SUBUNIT 2"/>
    <property type="match status" value="1"/>
</dbReference>
<keyword evidence="13" id="KW-0564">Palmitate</keyword>
<evidence type="ECO:0000256" key="14">
    <source>
        <dbReference type="ARBA" id="ARBA00023288"/>
    </source>
</evidence>
<dbReference type="PANTHER" id="PTHR22888">
    <property type="entry name" value="CYTOCHROME C OXIDASE, SUBUNIT II"/>
    <property type="match status" value="1"/>
</dbReference>
<evidence type="ECO:0000259" key="17">
    <source>
        <dbReference type="PROSITE" id="PS50857"/>
    </source>
</evidence>
<keyword evidence="10 16" id="KW-1133">Transmembrane helix</keyword>
<keyword evidence="12 15" id="KW-0472">Membrane</keyword>
<dbReference type="FunFam" id="2.60.40.420:FF:000008">
    <property type="entry name" value="Ubiquinol oxidase subunit 2"/>
    <property type="match status" value="1"/>
</dbReference>
<feature type="transmembrane region" description="Helical" evidence="16">
    <location>
        <begin position="21"/>
        <end position="41"/>
    </location>
</feature>
<dbReference type="PROSITE" id="PS50857">
    <property type="entry name" value="COX2_CUA"/>
    <property type="match status" value="1"/>
</dbReference>
<dbReference type="InterPro" id="IPR045187">
    <property type="entry name" value="CcO_II"/>
</dbReference>
<evidence type="ECO:0000256" key="2">
    <source>
        <dbReference type="ARBA" id="ARBA00004651"/>
    </source>
</evidence>
<keyword evidence="7 16" id="KW-0812">Transmembrane</keyword>
<keyword evidence="20" id="KW-1185">Reference proteome</keyword>
<dbReference type="eggNOG" id="COG1622">
    <property type="taxonomic scope" value="Bacteria"/>
</dbReference>
<dbReference type="EMBL" id="CU633749">
    <property type="protein sequence ID" value="CAQ69020.1"/>
    <property type="molecule type" value="Genomic_DNA"/>
</dbReference>
<dbReference type="Gene3D" id="1.10.287.90">
    <property type="match status" value="1"/>
</dbReference>
<dbReference type="AlphaFoldDB" id="B3R3Y8"/>
<evidence type="ECO:0000256" key="5">
    <source>
        <dbReference type="ARBA" id="ARBA00022475"/>
    </source>
</evidence>
<evidence type="ECO:0000313" key="20">
    <source>
        <dbReference type="Proteomes" id="UP000001692"/>
    </source>
</evidence>
<dbReference type="InterPro" id="IPR006333">
    <property type="entry name" value="Cyt_o_ubiquinol_oxidase_su2"/>
</dbReference>
<name>B3R3Y8_CUPTR</name>
<feature type="transmembrane region" description="Helical" evidence="16">
    <location>
        <begin position="53"/>
        <end position="78"/>
    </location>
</feature>
<dbReference type="InterPro" id="IPR034227">
    <property type="entry name" value="CuRO_UO_II"/>
</dbReference>
<feature type="domain" description="Cytochrome oxidase subunit II transmembrane region profile" evidence="18">
    <location>
        <begin position="32"/>
        <end position="129"/>
    </location>
</feature>
<dbReference type="NCBIfam" id="TIGR01433">
    <property type="entry name" value="CyoA"/>
    <property type="match status" value="1"/>
</dbReference>
<keyword evidence="4 15" id="KW-0813">Transport</keyword>
<comment type="similarity">
    <text evidence="3 15">Belongs to the cytochrome c oxidase subunit 2 family.</text>
</comment>
<dbReference type="CDD" id="cd04212">
    <property type="entry name" value="CuRO_UO_II"/>
    <property type="match status" value="1"/>
</dbReference>
<dbReference type="GO" id="GO:0004129">
    <property type="term" value="F:cytochrome-c oxidase activity"/>
    <property type="evidence" value="ECO:0007669"/>
    <property type="project" value="UniProtKB-UniRule"/>
</dbReference>
<dbReference type="InterPro" id="IPR011759">
    <property type="entry name" value="Cyt_c_oxidase_su2_TM_dom"/>
</dbReference>
<dbReference type="GO" id="GO:0009486">
    <property type="term" value="F:cytochrome bo3 ubiquinol oxidase activity"/>
    <property type="evidence" value="ECO:0007669"/>
    <property type="project" value="InterPro"/>
</dbReference>
<evidence type="ECO:0000256" key="4">
    <source>
        <dbReference type="ARBA" id="ARBA00022448"/>
    </source>
</evidence>
<dbReference type="InterPro" id="IPR036257">
    <property type="entry name" value="Cyt_c_oxidase_su2_TM_sf"/>
</dbReference>
<evidence type="ECO:0000256" key="3">
    <source>
        <dbReference type="ARBA" id="ARBA00007866"/>
    </source>
</evidence>
<evidence type="ECO:0000256" key="16">
    <source>
        <dbReference type="SAM" id="Phobius"/>
    </source>
</evidence>
<keyword evidence="8" id="KW-0732">Signal</keyword>
<sequence>MPKARCNQTSRDMKKPILPRWTRFLPCLGLLLLAGCNMTLLDPKGQVGVDIKNIILIATWLMLLVVVPVIVLTLVFAWKYRASNTKARYEPDWSHSTAIEVVVWLIPCLIIIALGIITWKSSHDLDPYKPLESNKKPVTIEVVALNWKWLFIYPELKIATVNQIAFPVDTPVNFKITSDSIMNSFFIPQLGSQVYAMAGMETKLHLIANHAGSYDGVSANYSGGGFSGMKFKADAMSNYEFDQWVAKVRASSTELGVEGYKTLAQPSEKEPVTYYGKVEDQLFHNILHKYMGHGGAALAADGFKGGPICTSRNTLGEEQLSLTTPAALPAGA</sequence>
<evidence type="ECO:0000256" key="12">
    <source>
        <dbReference type="ARBA" id="ARBA00023136"/>
    </source>
</evidence>
<organism evidence="19 20">
    <name type="scientific">Cupriavidus taiwanensis (strain DSM 17343 / BCRC 17206 / CCUG 44338 / CIP 107171 / LMG 19424 / R1)</name>
    <name type="common">Ralstonia taiwanensis (strain LMG 19424)</name>
    <dbReference type="NCBI Taxonomy" id="977880"/>
    <lineage>
        <taxon>Bacteria</taxon>
        <taxon>Pseudomonadati</taxon>
        <taxon>Pseudomonadota</taxon>
        <taxon>Betaproteobacteria</taxon>
        <taxon>Burkholderiales</taxon>
        <taxon>Burkholderiaceae</taxon>
        <taxon>Cupriavidus</taxon>
    </lineage>
</organism>
<dbReference type="SUPFAM" id="SSF49503">
    <property type="entry name" value="Cupredoxins"/>
    <property type="match status" value="1"/>
</dbReference>
<dbReference type="GO" id="GO:0005886">
    <property type="term" value="C:plasma membrane"/>
    <property type="evidence" value="ECO:0007669"/>
    <property type="project" value="UniProtKB-SubCell"/>
</dbReference>
<evidence type="ECO:0000256" key="10">
    <source>
        <dbReference type="ARBA" id="ARBA00022989"/>
    </source>
</evidence>
<keyword evidence="6 15" id="KW-0679">Respiratory chain</keyword>
<comment type="subcellular location">
    <subcellularLocation>
        <location evidence="2">Cell membrane</location>
        <topology evidence="2">Multi-pass membrane protein</topology>
    </subcellularLocation>
    <subcellularLocation>
        <location evidence="1">Periplasm</location>
    </subcellularLocation>
</comment>
<protein>
    <recommendedName>
        <fullName evidence="15">Ubiquinol oxidase subunit 2</fullName>
    </recommendedName>
</protein>
<evidence type="ECO:0000256" key="15">
    <source>
        <dbReference type="PIRNR" id="PIRNR000292"/>
    </source>
</evidence>
<keyword evidence="5 15" id="KW-1003">Cell membrane</keyword>
<dbReference type="SUPFAM" id="SSF81464">
    <property type="entry name" value="Cytochrome c oxidase subunit II-like, transmembrane region"/>
    <property type="match status" value="1"/>
</dbReference>
<gene>
    <name evidence="19" type="primary">cyoA1</name>
    <name evidence="19" type="ordered locus">RALTA_A1055</name>
</gene>
<dbReference type="HOGENOM" id="CLU_036876_6_1_4"/>
<evidence type="ECO:0000256" key="11">
    <source>
        <dbReference type="ARBA" id="ARBA00023002"/>
    </source>
</evidence>
<dbReference type="PIRSF" id="PIRSF000292">
    <property type="entry name" value="Ubi_od_II"/>
    <property type="match status" value="1"/>
</dbReference>
<dbReference type="GO" id="GO:0042597">
    <property type="term" value="C:periplasmic space"/>
    <property type="evidence" value="ECO:0007669"/>
    <property type="project" value="UniProtKB-SubCell"/>
</dbReference>
<dbReference type="PROSITE" id="PS50999">
    <property type="entry name" value="COX2_TM"/>
    <property type="match status" value="1"/>
</dbReference>
<reference evidence="19 20" key="1">
    <citation type="journal article" date="2008" name="Genome Res.">
        <title>Genome sequence of the beta-rhizobium Cupriavidus taiwanensis and comparative genomics of rhizobia.</title>
        <authorList>
            <person name="Amadou C."/>
            <person name="Pascal G."/>
            <person name="Mangenot S."/>
            <person name="Glew M."/>
            <person name="Bontemps C."/>
            <person name="Capela D."/>
            <person name="Carrere S."/>
            <person name="Cruveiller S."/>
            <person name="Dossat C."/>
            <person name="Lajus A."/>
            <person name="Marchetti M."/>
            <person name="Poinsot V."/>
            <person name="Rouy Z."/>
            <person name="Servin B."/>
            <person name="Saad M."/>
            <person name="Schenowitz C."/>
            <person name="Barbe V."/>
            <person name="Batut J."/>
            <person name="Medigue C."/>
            <person name="Masson-Boivin C."/>
        </authorList>
    </citation>
    <scope>NUCLEOTIDE SEQUENCE [LARGE SCALE GENOMIC DNA]</scope>
    <source>
        <strain evidence="20">DSM 17343 / BCRC 17206 / CCUG 44338 / CIP 107171 / LMG 19424 / R1</strain>
    </source>
</reference>
<dbReference type="GO" id="GO:0042773">
    <property type="term" value="P:ATP synthesis coupled electron transport"/>
    <property type="evidence" value="ECO:0007669"/>
    <property type="project" value="TreeGrafter"/>
</dbReference>
<keyword evidence="14" id="KW-0449">Lipoprotein</keyword>
<evidence type="ECO:0000259" key="18">
    <source>
        <dbReference type="PROSITE" id="PS50999"/>
    </source>
</evidence>